<proteinExistence type="predicted"/>
<dbReference type="EMBL" id="CP024902">
    <property type="protein sequence ID" value="AXF21497.1"/>
    <property type="molecule type" value="Genomic_DNA"/>
</dbReference>
<dbReference type="Proteomes" id="UP000253104">
    <property type="component" value="Chromosome mHSR5_A"/>
</dbReference>
<name>A0A2Z5MY86_BURPY</name>
<evidence type="ECO:0000313" key="2">
    <source>
        <dbReference type="Proteomes" id="UP000253104"/>
    </source>
</evidence>
<organism evidence="1 2">
    <name type="scientific">Burkholderia pyrrocinia</name>
    <name type="common">Pseudomonas pyrrocinia</name>
    <dbReference type="NCBI Taxonomy" id="60550"/>
    <lineage>
        <taxon>Bacteria</taxon>
        <taxon>Pseudomonadati</taxon>
        <taxon>Pseudomonadota</taxon>
        <taxon>Betaproteobacteria</taxon>
        <taxon>Burkholderiales</taxon>
        <taxon>Burkholderiaceae</taxon>
        <taxon>Burkholderia</taxon>
        <taxon>Burkholderia cepacia complex</taxon>
    </lineage>
</organism>
<evidence type="ECO:0000313" key="1">
    <source>
        <dbReference type="EMBL" id="AXF21497.1"/>
    </source>
</evidence>
<protein>
    <submittedName>
        <fullName evidence="1">Uncharacterized protein</fullName>
    </submittedName>
</protein>
<gene>
    <name evidence="1" type="ORF">CUJ89_14080</name>
</gene>
<sequence length="75" mass="8431">MNHLTIPVAIPTSPVTQSLLLTTSTLEKLNDRKMQPFPPHKLTSASFNSPTGQFKKCQLDCWRSLLECQVEFLDG</sequence>
<dbReference type="OrthoDB" id="9034498at2"/>
<dbReference type="AlphaFoldDB" id="A0A2Z5MY86"/>
<accession>A0A2Z5MY86</accession>
<reference evidence="1 2" key="1">
    <citation type="journal article" date="2018" name="ISME J.">
        <title>Involvement of Burkholderiaceae and sulfurous volatiles in disease-suppressive soils.</title>
        <authorList>
            <person name="Carrion V.J."/>
            <person name="Cordovez V."/>
            <person name="Tyc O."/>
            <person name="Etalo D.W."/>
            <person name="de Bruijn I."/>
            <person name="de Jager V.C."/>
            <person name="Medema M.H."/>
            <person name="Eberl L."/>
            <person name="Raaijmakers J.M."/>
        </authorList>
    </citation>
    <scope>NUCLEOTIDE SEQUENCE [LARGE SCALE GENOMIC DNA]</scope>
    <source>
        <strain evidence="2">mHSR5</strain>
    </source>
</reference>